<evidence type="ECO:0008006" key="3">
    <source>
        <dbReference type="Google" id="ProtNLM"/>
    </source>
</evidence>
<protein>
    <recommendedName>
        <fullName evidence="3">Phage protein</fullName>
    </recommendedName>
</protein>
<name>A0ABZ0Z0T9_9CAUD</name>
<evidence type="ECO:0000313" key="2">
    <source>
        <dbReference type="Proteomes" id="UP001348805"/>
    </source>
</evidence>
<reference evidence="1 2" key="1">
    <citation type="submission" date="2023-11" db="EMBL/GenBank/DDBJ databases">
        <authorList>
            <person name="Cook R."/>
            <person name="Crisci M."/>
            <person name="Pye H."/>
            <person name="Adriaenssens E."/>
            <person name="Santini J."/>
        </authorList>
    </citation>
    <scope>NUCLEOTIDE SEQUENCE [LARGE SCALE GENOMIC DNA]</scope>
    <source>
        <strain evidence="1">Lak_Megaphage_RVC_AP3_GC26</strain>
    </source>
</reference>
<keyword evidence="2" id="KW-1185">Reference proteome</keyword>
<dbReference type="Proteomes" id="UP001348805">
    <property type="component" value="Segment"/>
</dbReference>
<sequence>MVENDIKRNESEQKMFEYYRSKRYESNMKILEILKKYFEKYPDSRFHEALIDLHARNDENYDHQYFDESLQTLIDLENYLIFKQINLE</sequence>
<dbReference type="EMBL" id="OR769219">
    <property type="protein sequence ID" value="WQJ51565.1"/>
    <property type="molecule type" value="Genomic_DNA"/>
</dbReference>
<organism evidence="1 2">
    <name type="scientific">phage Lak_Megaphage_RVC_AP3_GC26</name>
    <dbReference type="NCBI Taxonomy" id="3109225"/>
    <lineage>
        <taxon>Viruses</taxon>
        <taxon>Duplodnaviria</taxon>
        <taxon>Heunggongvirae</taxon>
        <taxon>Uroviricota</taxon>
        <taxon>Caudoviricetes</taxon>
        <taxon>Caudoviricetes code 15 clade</taxon>
    </lineage>
</organism>
<proteinExistence type="predicted"/>
<accession>A0ABZ0Z0T9</accession>
<evidence type="ECO:0000313" key="1">
    <source>
        <dbReference type="EMBL" id="WQJ51565.1"/>
    </source>
</evidence>